<accession>A0ABU2A3X4</accession>
<keyword evidence="3" id="KW-1185">Reference proteome</keyword>
<comment type="caution">
    <text evidence="2">The sequence shown here is derived from an EMBL/GenBank/DDBJ whole genome shotgun (WGS) entry which is preliminary data.</text>
</comment>
<name>A0ABU2A3X4_9BURK</name>
<evidence type="ECO:0000313" key="3">
    <source>
        <dbReference type="Proteomes" id="UP001180825"/>
    </source>
</evidence>
<evidence type="ECO:0008006" key="4">
    <source>
        <dbReference type="Google" id="ProtNLM"/>
    </source>
</evidence>
<dbReference type="EMBL" id="JAVDXV010000002">
    <property type="protein sequence ID" value="MDR7331886.1"/>
    <property type="molecule type" value="Genomic_DNA"/>
</dbReference>
<sequence length="608" mass="68169">MHIPHLPPLAYVPLDRLVREQLLPQLGFFFGKLRQERGNVTLDGVPALQSNDLFLPGKIALGLGHVVLNTPADAPELPERLQTYRDIADLTLAMENQSWGIYYYLLALTKLQQAGLLDRALAPEALATLRRKLDWRTFVREADLTLIDLPTNYYGVAFAVARLRMMLGWEGEEHAASLLDKTLAHYDRYSGEFGFSDETEGEGRFDRYSILLIAEICQRFVLTGLAVPERLKRLLRRAADVVLNLAHASGRGFCFGRSIGPYGDSGAVEILSVAAYLNVLTDEEKHYAYTYACHGVARYLDFWFDPAMHSVDMWGKGRRTDLYRAKHRILGENFSLIHQFISANALWSDAGFEGREPQPDLQAWLARTQPDFSLTWFARGRHERALVICRDETDVFTLPLINGGKSQHSNSPYYPLPFAEDIVAGIADSGPAHAQLLPKFTLADGSQLMGTSFMQRIAHGSEGGHHWVRYEQDALNQLGGYAPVEDARIRVSTRYDFAPGRITRTDTYTPAQPLEVRALDLEFLSFSAGPRTEAGATHFERGRVQRFEAQGFEHCSASPTRPDDGFKSPSGPMKTRVHCSRAPFTFHEPLTLSWSITYGQAGRATVHP</sequence>
<proteinExistence type="predicted"/>
<protein>
    <recommendedName>
        <fullName evidence="4">Heparinase II/III-like protein</fullName>
    </recommendedName>
</protein>
<evidence type="ECO:0000256" key="1">
    <source>
        <dbReference type="SAM" id="MobiDB-lite"/>
    </source>
</evidence>
<evidence type="ECO:0000313" key="2">
    <source>
        <dbReference type="EMBL" id="MDR7331886.1"/>
    </source>
</evidence>
<feature type="region of interest" description="Disordered" evidence="1">
    <location>
        <begin position="554"/>
        <end position="574"/>
    </location>
</feature>
<reference evidence="2 3" key="1">
    <citation type="submission" date="2023-07" db="EMBL/GenBank/DDBJ databases">
        <title>Sorghum-associated microbial communities from plants grown in Nebraska, USA.</title>
        <authorList>
            <person name="Schachtman D."/>
        </authorList>
    </citation>
    <scope>NUCLEOTIDE SEQUENCE [LARGE SCALE GENOMIC DNA]</scope>
    <source>
        <strain evidence="2 3">BE316</strain>
    </source>
</reference>
<dbReference type="RefSeq" id="WP_310325697.1">
    <property type="nucleotide sequence ID" value="NZ_JAVDXV010000002.1"/>
</dbReference>
<gene>
    <name evidence="2" type="ORF">J2X21_001012</name>
</gene>
<dbReference type="Proteomes" id="UP001180825">
    <property type="component" value="Unassembled WGS sequence"/>
</dbReference>
<organism evidence="2 3">
    <name type="scientific">Roseateles asaccharophilus</name>
    <dbReference type="NCBI Taxonomy" id="582607"/>
    <lineage>
        <taxon>Bacteria</taxon>
        <taxon>Pseudomonadati</taxon>
        <taxon>Pseudomonadota</taxon>
        <taxon>Betaproteobacteria</taxon>
        <taxon>Burkholderiales</taxon>
        <taxon>Sphaerotilaceae</taxon>
        <taxon>Roseateles</taxon>
    </lineage>
</organism>